<reference evidence="11" key="1">
    <citation type="submission" date="2018-01" db="EMBL/GenBank/DDBJ databases">
        <title>Complete genome of Tamlana sp. UJ94.</title>
        <authorList>
            <person name="Jung J."/>
            <person name="Chung D."/>
            <person name="Bae S.S."/>
            <person name="Baek K."/>
        </authorList>
    </citation>
    <scope>NUCLEOTIDE SEQUENCE [LARGE SCALE GENOMIC DNA]</scope>
    <source>
        <strain evidence="11">UJ94</strain>
    </source>
</reference>
<dbReference type="NCBIfam" id="TIGR04057">
    <property type="entry name" value="SusC_RagA_signa"/>
    <property type="match status" value="1"/>
</dbReference>
<gene>
    <name evidence="10" type="ORF">C1A40_08385</name>
</gene>
<sequence>MKIKQVNIEFTEFSVFRKFWTWNLLLLCIFAVPSKMFASNTTTTLASLQQTHTVTGKVSDADGVLLGVTILVKNTTRGAVTDFDGGFTIEASSGETLVFSYLGYITKEIKITEETKNLNVVLESDVSGLDEVVVVGYTTRKRGELTGSVSTLNSGEVENTTNRDVAKSLSGKVSGLIVSDRGGYPGSNDDITMLIRGQATLGNNAPLILIDGIVAGQGSFSQLAPQDIESLSILKDGAAAIYGARAANGVILVTTKRGKIGKPKVNFSTAYSVAQLSSQPRLMTSEQFAIYRNEVADRNGTPLPYTQDDINKYAAGNDPINYPSTDWYDLTFADSAPEMRTSVSISGGSENVKYFVSGDNLQREGMFASGDLDFKQNQVRSNIDINLSDNFKVGVDLTGRFGKTNEPGVDAGYIYKHIYTNLPTEVGVYPNGLPGWGGENGGNPLVMSSNESGFVRRTDNDLRGRFSFNWDLDDLITGLSVNGYAGVRRMNNDEKSWYTPWTVYTYQEGTDTYVPSTGFSQRGNQRILQESFWKFDELLLNSTIRYSNTFNDAHSVSGFVGYEQITSQSRNFWAERRGFPTSDHSELFAGSDEGQQSYGTSQEAATVSYFGSFSYDFKKKYFIDFTLRHDGSSNFSPNKRFGTFPGVAVSWALNEEGFLQNVNWINALKIRGSWAKMGNDRIAPFQYLTRYNYGGPVNAAQPNYYVFGETGVSYNGYTSANVPNPDVTWETAYMKNVGLSFSLFNSKLSGDFNYFHQKREGILVTRDAAIPDAAGLILPDENIGKVNNFGYEIEMQWRDQIGAVDYNLGFNFTQARNEVVYLAEAEDTPDGLKREGNPMNSYVVYPTNGIFRDQDHVNNTAAKLPGTVEGEPVYVDTNEDGVISSADRIRTFTSNVPEIQYGIHGGIQYKNVNFNFLFQGQAEAEILVFFDQNGANPDYLFNERWTPDNRDAQYPRAFGQGDPYSGNQSDDVENFEGADFWLKDASFLRLKEIELGYTLGKDKIKIGDMKLFVRGFNLFTMFSDIYDMGLDPESTGYNNFRGATYPSLKSFTFGVNFSF</sequence>
<evidence type="ECO:0000256" key="1">
    <source>
        <dbReference type="ARBA" id="ARBA00004571"/>
    </source>
</evidence>
<comment type="subcellular location">
    <subcellularLocation>
        <location evidence="1 8">Cell outer membrane</location>
        <topology evidence="1 8">Multi-pass membrane protein</topology>
    </subcellularLocation>
</comment>
<evidence type="ECO:0000313" key="10">
    <source>
        <dbReference type="EMBL" id="AUS05482.1"/>
    </source>
</evidence>
<dbReference type="SUPFAM" id="SSF49464">
    <property type="entry name" value="Carboxypeptidase regulatory domain-like"/>
    <property type="match status" value="1"/>
</dbReference>
<keyword evidence="10" id="KW-0675">Receptor</keyword>
<evidence type="ECO:0000259" key="9">
    <source>
        <dbReference type="Pfam" id="PF07715"/>
    </source>
</evidence>
<keyword evidence="6 8" id="KW-0472">Membrane</keyword>
<dbReference type="InterPro" id="IPR008969">
    <property type="entry name" value="CarboxyPept-like_regulatory"/>
</dbReference>
<evidence type="ECO:0000256" key="5">
    <source>
        <dbReference type="ARBA" id="ARBA00022729"/>
    </source>
</evidence>
<evidence type="ECO:0000256" key="2">
    <source>
        <dbReference type="ARBA" id="ARBA00022448"/>
    </source>
</evidence>
<dbReference type="OrthoDB" id="9768177at2"/>
<evidence type="ECO:0000256" key="4">
    <source>
        <dbReference type="ARBA" id="ARBA00022692"/>
    </source>
</evidence>
<dbReference type="RefSeq" id="WP_102995509.1">
    <property type="nucleotide sequence ID" value="NZ_CP025938.1"/>
</dbReference>
<keyword evidence="5" id="KW-0732">Signal</keyword>
<feature type="domain" description="TonB-dependent receptor plug" evidence="9">
    <location>
        <begin position="144"/>
        <end position="250"/>
    </location>
</feature>
<dbReference type="Pfam" id="PF07715">
    <property type="entry name" value="Plug"/>
    <property type="match status" value="1"/>
</dbReference>
<dbReference type="InterPro" id="IPR036942">
    <property type="entry name" value="Beta-barrel_TonB_sf"/>
</dbReference>
<protein>
    <submittedName>
        <fullName evidence="10">TonB-dependent receptor</fullName>
    </submittedName>
</protein>
<keyword evidence="11" id="KW-1185">Reference proteome</keyword>
<dbReference type="AlphaFoldDB" id="A0A2I7SHV9"/>
<evidence type="ECO:0000256" key="8">
    <source>
        <dbReference type="PROSITE-ProRule" id="PRU01360"/>
    </source>
</evidence>
<evidence type="ECO:0000256" key="3">
    <source>
        <dbReference type="ARBA" id="ARBA00022452"/>
    </source>
</evidence>
<dbReference type="PANTHER" id="PTHR30069:SF29">
    <property type="entry name" value="HEMOGLOBIN AND HEMOGLOBIN-HAPTOGLOBIN-BINDING PROTEIN 1-RELATED"/>
    <property type="match status" value="1"/>
</dbReference>
<keyword evidence="4 8" id="KW-0812">Transmembrane</keyword>
<dbReference type="GO" id="GO:0015344">
    <property type="term" value="F:siderophore uptake transmembrane transporter activity"/>
    <property type="evidence" value="ECO:0007669"/>
    <property type="project" value="TreeGrafter"/>
</dbReference>
<keyword evidence="7 8" id="KW-0998">Cell outer membrane</keyword>
<dbReference type="GO" id="GO:0044718">
    <property type="term" value="P:siderophore transmembrane transport"/>
    <property type="evidence" value="ECO:0007669"/>
    <property type="project" value="TreeGrafter"/>
</dbReference>
<dbReference type="Gene3D" id="2.40.170.20">
    <property type="entry name" value="TonB-dependent receptor, beta-barrel domain"/>
    <property type="match status" value="1"/>
</dbReference>
<dbReference type="SUPFAM" id="SSF56935">
    <property type="entry name" value="Porins"/>
    <property type="match status" value="1"/>
</dbReference>
<name>A0A2I7SHV9_9FLAO</name>
<dbReference type="Gene3D" id="2.170.130.10">
    <property type="entry name" value="TonB-dependent receptor, plug domain"/>
    <property type="match status" value="1"/>
</dbReference>
<dbReference type="GO" id="GO:0009279">
    <property type="term" value="C:cell outer membrane"/>
    <property type="evidence" value="ECO:0007669"/>
    <property type="project" value="UniProtKB-SubCell"/>
</dbReference>
<dbReference type="Gene3D" id="2.60.40.1120">
    <property type="entry name" value="Carboxypeptidase-like, regulatory domain"/>
    <property type="match status" value="1"/>
</dbReference>
<dbReference type="Pfam" id="PF13715">
    <property type="entry name" value="CarbopepD_reg_2"/>
    <property type="match status" value="1"/>
</dbReference>
<keyword evidence="2 8" id="KW-0813">Transport</keyword>
<organism evidence="10 11">
    <name type="scientific">Pseudotamlana carrageenivorans</name>
    <dbReference type="NCBI Taxonomy" id="2069432"/>
    <lineage>
        <taxon>Bacteria</taxon>
        <taxon>Pseudomonadati</taxon>
        <taxon>Bacteroidota</taxon>
        <taxon>Flavobacteriia</taxon>
        <taxon>Flavobacteriales</taxon>
        <taxon>Flavobacteriaceae</taxon>
        <taxon>Pseudotamlana</taxon>
    </lineage>
</organism>
<dbReference type="InterPro" id="IPR023996">
    <property type="entry name" value="TonB-dep_OMP_SusC/RagA"/>
</dbReference>
<dbReference type="InterPro" id="IPR012910">
    <property type="entry name" value="Plug_dom"/>
</dbReference>
<comment type="similarity">
    <text evidence="8">Belongs to the TonB-dependent receptor family.</text>
</comment>
<dbReference type="Proteomes" id="UP000236592">
    <property type="component" value="Chromosome"/>
</dbReference>
<proteinExistence type="inferred from homology"/>
<dbReference type="PROSITE" id="PS52016">
    <property type="entry name" value="TONB_DEPENDENT_REC_3"/>
    <property type="match status" value="1"/>
</dbReference>
<accession>A0A2I7SHV9</accession>
<dbReference type="InterPro" id="IPR039426">
    <property type="entry name" value="TonB-dep_rcpt-like"/>
</dbReference>
<evidence type="ECO:0000313" key="11">
    <source>
        <dbReference type="Proteomes" id="UP000236592"/>
    </source>
</evidence>
<dbReference type="PANTHER" id="PTHR30069">
    <property type="entry name" value="TONB-DEPENDENT OUTER MEMBRANE RECEPTOR"/>
    <property type="match status" value="1"/>
</dbReference>
<dbReference type="EMBL" id="CP025938">
    <property type="protein sequence ID" value="AUS05482.1"/>
    <property type="molecule type" value="Genomic_DNA"/>
</dbReference>
<evidence type="ECO:0000256" key="7">
    <source>
        <dbReference type="ARBA" id="ARBA00023237"/>
    </source>
</evidence>
<dbReference type="InterPro" id="IPR023997">
    <property type="entry name" value="TonB-dep_OMP_SusC/RagA_CS"/>
</dbReference>
<keyword evidence="3 8" id="KW-1134">Transmembrane beta strand</keyword>
<evidence type="ECO:0000256" key="6">
    <source>
        <dbReference type="ARBA" id="ARBA00023136"/>
    </source>
</evidence>
<dbReference type="InterPro" id="IPR037066">
    <property type="entry name" value="Plug_dom_sf"/>
</dbReference>
<dbReference type="NCBIfam" id="TIGR04056">
    <property type="entry name" value="OMP_RagA_SusC"/>
    <property type="match status" value="1"/>
</dbReference>
<dbReference type="KEGG" id="taj:C1A40_08385"/>